<dbReference type="EMBL" id="CAJVPL010009879">
    <property type="protein sequence ID" value="CAG8679518.1"/>
    <property type="molecule type" value="Genomic_DNA"/>
</dbReference>
<accession>A0A9N9ELZ0</accession>
<feature type="non-terminal residue" evidence="2">
    <location>
        <position position="1"/>
    </location>
</feature>
<reference evidence="2" key="1">
    <citation type="submission" date="2021-06" db="EMBL/GenBank/DDBJ databases">
        <authorList>
            <person name="Kallberg Y."/>
            <person name="Tangrot J."/>
            <person name="Rosling A."/>
        </authorList>
    </citation>
    <scope>NUCLEOTIDE SEQUENCE</scope>
    <source>
        <strain evidence="2">MT106</strain>
    </source>
</reference>
<dbReference type="AlphaFoldDB" id="A0A9N9ELZ0"/>
<sequence>FKKLTELQAFLTERNIFTTPWGKKGIENIRNLKLYNHKTTNQSETKFKEKAREPKPKQLSPEQKYFQKKQELEKQVNHHPQKENLNICYIYKNEQPTFRQVPDITNEIIVHHLENACRRYQRNYTELLVCDLQFKAQKLAVRGILAKVLQKFTEYSTYTLEQLKEKDQHFYYIIDKKKKKLVIEKIRKIKEEMNLPVNVELAPHTLRRCFATYNAISGMPLPVLQK</sequence>
<dbReference type="Proteomes" id="UP000789831">
    <property type="component" value="Unassembled WGS sequence"/>
</dbReference>
<evidence type="ECO:0000256" key="1">
    <source>
        <dbReference type="SAM" id="MobiDB-lite"/>
    </source>
</evidence>
<proteinExistence type="predicted"/>
<protein>
    <submittedName>
        <fullName evidence="2">1558_t:CDS:1</fullName>
    </submittedName>
</protein>
<evidence type="ECO:0000313" key="2">
    <source>
        <dbReference type="EMBL" id="CAG8679518.1"/>
    </source>
</evidence>
<dbReference type="GO" id="GO:0003677">
    <property type="term" value="F:DNA binding"/>
    <property type="evidence" value="ECO:0007669"/>
    <property type="project" value="InterPro"/>
</dbReference>
<feature type="non-terminal residue" evidence="2">
    <location>
        <position position="226"/>
    </location>
</feature>
<dbReference type="SUPFAM" id="SSF56349">
    <property type="entry name" value="DNA breaking-rejoining enzymes"/>
    <property type="match status" value="1"/>
</dbReference>
<comment type="caution">
    <text evidence="2">The sequence shown here is derived from an EMBL/GenBank/DDBJ whole genome shotgun (WGS) entry which is preliminary data.</text>
</comment>
<gene>
    <name evidence="2" type="ORF">AGERDE_LOCUS12609</name>
</gene>
<dbReference type="InterPro" id="IPR011010">
    <property type="entry name" value="DNA_brk_join_enz"/>
</dbReference>
<evidence type="ECO:0000313" key="3">
    <source>
        <dbReference type="Proteomes" id="UP000789831"/>
    </source>
</evidence>
<feature type="compositionally biased region" description="Basic and acidic residues" evidence="1">
    <location>
        <begin position="45"/>
        <end position="56"/>
    </location>
</feature>
<feature type="region of interest" description="Disordered" evidence="1">
    <location>
        <begin position="40"/>
        <end position="62"/>
    </location>
</feature>
<keyword evidence="3" id="KW-1185">Reference proteome</keyword>
<name>A0A9N9ELZ0_9GLOM</name>
<dbReference type="OrthoDB" id="2488300at2759"/>
<organism evidence="2 3">
    <name type="scientific">Ambispora gerdemannii</name>
    <dbReference type="NCBI Taxonomy" id="144530"/>
    <lineage>
        <taxon>Eukaryota</taxon>
        <taxon>Fungi</taxon>
        <taxon>Fungi incertae sedis</taxon>
        <taxon>Mucoromycota</taxon>
        <taxon>Glomeromycotina</taxon>
        <taxon>Glomeromycetes</taxon>
        <taxon>Archaeosporales</taxon>
        <taxon>Ambisporaceae</taxon>
        <taxon>Ambispora</taxon>
    </lineage>
</organism>